<dbReference type="Proteomes" id="UP000464577">
    <property type="component" value="Chromosome"/>
</dbReference>
<accession>A0A6P1VW09</accession>
<proteinExistence type="predicted"/>
<sequence length="102" mass="11764">MITQEQYRTIVDFREAEQTRYDRQVYLEGVKAIELALRHILFKEVVYREDFFQLEETLPGTTASCAKALGYSEIEFSQQLAQGMVLDARLKKGLEAMLAVLV</sequence>
<protein>
    <submittedName>
        <fullName evidence="1">Uncharacterized protein</fullName>
    </submittedName>
</protein>
<keyword evidence="2" id="KW-1185">Reference proteome</keyword>
<dbReference type="EMBL" id="CP045997">
    <property type="protein sequence ID" value="QHV97293.1"/>
    <property type="molecule type" value="Genomic_DNA"/>
</dbReference>
<dbReference type="KEGG" id="senf:GJR95_20790"/>
<evidence type="ECO:0000313" key="1">
    <source>
        <dbReference type="EMBL" id="QHV97293.1"/>
    </source>
</evidence>
<gene>
    <name evidence="1" type="ORF">GJR95_20790</name>
</gene>
<organism evidence="1 2">
    <name type="scientific">Spirosoma endbachense</name>
    <dbReference type="NCBI Taxonomy" id="2666025"/>
    <lineage>
        <taxon>Bacteria</taxon>
        <taxon>Pseudomonadati</taxon>
        <taxon>Bacteroidota</taxon>
        <taxon>Cytophagia</taxon>
        <taxon>Cytophagales</taxon>
        <taxon>Cytophagaceae</taxon>
        <taxon>Spirosoma</taxon>
    </lineage>
</organism>
<dbReference type="AlphaFoldDB" id="A0A6P1VW09"/>
<name>A0A6P1VW09_9BACT</name>
<dbReference type="RefSeq" id="WP_162387704.1">
    <property type="nucleotide sequence ID" value="NZ_CP045997.1"/>
</dbReference>
<evidence type="ECO:0000313" key="2">
    <source>
        <dbReference type="Proteomes" id="UP000464577"/>
    </source>
</evidence>
<reference evidence="1 2" key="1">
    <citation type="submission" date="2019-11" db="EMBL/GenBank/DDBJ databases">
        <title>Spirosoma endbachense sp. nov., isolated from a natural salt meadow.</title>
        <authorList>
            <person name="Rojas J."/>
            <person name="Ambika Manirajan B."/>
            <person name="Ratering S."/>
            <person name="Suarez C."/>
            <person name="Geissler-Plaum R."/>
            <person name="Schnell S."/>
        </authorList>
    </citation>
    <scope>NUCLEOTIDE SEQUENCE [LARGE SCALE GENOMIC DNA]</scope>
    <source>
        <strain evidence="1 2">I-24</strain>
    </source>
</reference>